<feature type="domain" description="DNA replication factor Cdt1 C-terminal" evidence="4">
    <location>
        <begin position="435"/>
        <end position="523"/>
    </location>
</feature>
<feature type="compositionally biased region" description="Low complexity" evidence="3">
    <location>
        <begin position="341"/>
        <end position="365"/>
    </location>
</feature>
<feature type="compositionally biased region" description="Polar residues" evidence="3">
    <location>
        <begin position="366"/>
        <end position="380"/>
    </location>
</feature>
<dbReference type="Gene3D" id="1.10.10.1420">
    <property type="entry name" value="DNA replication factor Cdt1, C-terminal WH domain"/>
    <property type="match status" value="1"/>
</dbReference>
<evidence type="ECO:0000313" key="5">
    <source>
        <dbReference type="EMBL" id="PAV20468.1"/>
    </source>
</evidence>
<dbReference type="InterPro" id="IPR032054">
    <property type="entry name" value="Cdt1_C"/>
</dbReference>
<dbReference type="Pfam" id="PF16679">
    <property type="entry name" value="CDT1_C"/>
    <property type="match status" value="1"/>
</dbReference>
<dbReference type="OrthoDB" id="3366139at2759"/>
<evidence type="ECO:0000256" key="1">
    <source>
        <dbReference type="ARBA" id="ARBA00008356"/>
    </source>
</evidence>
<comment type="caution">
    <text evidence="5">The sequence shown here is derived from an EMBL/GenBank/DDBJ whole genome shotgun (WGS) entry which is preliminary data.</text>
</comment>
<dbReference type="InParanoid" id="A0A286ULL1"/>
<dbReference type="EMBL" id="NBII01000003">
    <property type="protein sequence ID" value="PAV20468.1"/>
    <property type="molecule type" value="Genomic_DNA"/>
</dbReference>
<feature type="compositionally biased region" description="Polar residues" evidence="3">
    <location>
        <begin position="143"/>
        <end position="152"/>
    </location>
</feature>
<dbReference type="AlphaFoldDB" id="A0A286ULL1"/>
<dbReference type="Proteomes" id="UP000217199">
    <property type="component" value="Unassembled WGS sequence"/>
</dbReference>
<accession>A0A286ULL1</accession>
<evidence type="ECO:0000256" key="3">
    <source>
        <dbReference type="SAM" id="MobiDB-lite"/>
    </source>
</evidence>
<feature type="region of interest" description="Disordered" evidence="3">
    <location>
        <begin position="534"/>
        <end position="598"/>
    </location>
</feature>
<feature type="compositionally biased region" description="Acidic residues" evidence="3">
    <location>
        <begin position="129"/>
        <end position="139"/>
    </location>
</feature>
<keyword evidence="6" id="KW-1185">Reference proteome</keyword>
<gene>
    <name evidence="5" type="ORF">PNOK_0309500</name>
</gene>
<feature type="region of interest" description="Disordered" evidence="3">
    <location>
        <begin position="246"/>
        <end position="400"/>
    </location>
</feature>
<evidence type="ECO:0000313" key="6">
    <source>
        <dbReference type="Proteomes" id="UP000217199"/>
    </source>
</evidence>
<organism evidence="5 6">
    <name type="scientific">Pyrrhoderma noxium</name>
    <dbReference type="NCBI Taxonomy" id="2282107"/>
    <lineage>
        <taxon>Eukaryota</taxon>
        <taxon>Fungi</taxon>
        <taxon>Dikarya</taxon>
        <taxon>Basidiomycota</taxon>
        <taxon>Agaricomycotina</taxon>
        <taxon>Agaricomycetes</taxon>
        <taxon>Hymenochaetales</taxon>
        <taxon>Hymenochaetaceae</taxon>
        <taxon>Pyrrhoderma</taxon>
    </lineage>
</organism>
<feature type="region of interest" description="Disordered" evidence="3">
    <location>
        <begin position="127"/>
        <end position="152"/>
    </location>
</feature>
<feature type="compositionally biased region" description="Basic and acidic residues" evidence="3">
    <location>
        <begin position="576"/>
        <end position="598"/>
    </location>
</feature>
<protein>
    <recommendedName>
        <fullName evidence="4">DNA replication factor Cdt1 C-terminal domain-containing protein</fullName>
    </recommendedName>
</protein>
<evidence type="ECO:0000256" key="2">
    <source>
        <dbReference type="ARBA" id="ARBA00023306"/>
    </source>
</evidence>
<name>A0A286ULL1_9AGAM</name>
<keyword evidence="2" id="KW-0131">Cell cycle</keyword>
<evidence type="ECO:0000259" key="4">
    <source>
        <dbReference type="Pfam" id="PF16679"/>
    </source>
</evidence>
<feature type="compositionally biased region" description="Low complexity" evidence="3">
    <location>
        <begin position="534"/>
        <end position="552"/>
    </location>
</feature>
<comment type="similarity">
    <text evidence="1">Belongs to the Cdt1 family.</text>
</comment>
<feature type="compositionally biased region" description="Polar residues" evidence="3">
    <location>
        <begin position="246"/>
        <end position="277"/>
    </location>
</feature>
<reference evidence="5 6" key="1">
    <citation type="journal article" date="2017" name="Mol. Ecol.">
        <title>Comparative and population genomic landscape of Phellinus noxius: A hypervariable fungus causing root rot in trees.</title>
        <authorList>
            <person name="Chung C.L."/>
            <person name="Lee T.J."/>
            <person name="Akiba M."/>
            <person name="Lee H.H."/>
            <person name="Kuo T.H."/>
            <person name="Liu D."/>
            <person name="Ke H.M."/>
            <person name="Yokoi T."/>
            <person name="Roa M.B."/>
            <person name="Lu M.J."/>
            <person name="Chang Y.Y."/>
            <person name="Ann P.J."/>
            <person name="Tsai J.N."/>
            <person name="Chen C.Y."/>
            <person name="Tzean S.S."/>
            <person name="Ota Y."/>
            <person name="Hattori T."/>
            <person name="Sahashi N."/>
            <person name="Liou R.F."/>
            <person name="Kikuchi T."/>
            <person name="Tsai I.J."/>
        </authorList>
    </citation>
    <scope>NUCLEOTIDE SEQUENCE [LARGE SCALE GENOMIC DNA]</scope>
    <source>
        <strain evidence="5 6">FFPRI411160</strain>
    </source>
</reference>
<sequence length="598" mass="65394">MSDLYTALRVSPKKKRVYSSDEDDSVLTPKRKRIMARTPPTTPKRTISSTTLPAHLNRFLALQRSLHRALSHSLATSAVSPSESGVVPNVLNHLNLTTALGLSRTCTLDDIKRLCWLWEWKGDKLPVKDEDEDEDDDNPFLEKTTSTPEQPKQWTRGAMGLVITPTTYLPKTGGKRVPAYGIGIEVEMDLDKEMLGGMAAVARWTSGGDQRMKELKRKLERWVELHPKAPTVPNTPLAELPQLTQPVQKQSALTQRLASHSPKSSKIATPSRTSNTLEYPPSPTRSSPSKPRIIAGKSNPKEFAIPFPITPSSISRHKSTATPTKGIPFPLTPSSIRIAGSTPLTPSSSRTLDSTPSTPRTPRTSFSISDLSSSRPSTPVHQRGADAETVPTTPSTARRSALYERVRKRSEAQVPVTPSKARIATSSKMTRDELLKLSQEEMRRRCLLGRLGSIAESVWMYFVAPSSSSSLTATPRKRRTHPSADVADAIIKSSAVPMSAAEAHESISLLTSLCPFFIKKINVGGEEWLEMPASASASSASSTQQSQPATPSRSGKATADSGKSKEELKLLSPRRVKPEAGGLREVRERIKRELEATD</sequence>
<proteinExistence type="inferred from homology"/>
<dbReference type="InterPro" id="IPR038090">
    <property type="entry name" value="Cdt1_C_WH_dom_sf"/>
</dbReference>